<keyword evidence="3" id="KW-1185">Reference proteome</keyword>
<proteinExistence type="predicted"/>
<dbReference type="RefSeq" id="WP_048447438.1">
    <property type="nucleotide sequence ID" value="NZ_LABY01000218.1"/>
</dbReference>
<feature type="compositionally biased region" description="Low complexity" evidence="1">
    <location>
        <begin position="12"/>
        <end position="22"/>
    </location>
</feature>
<gene>
    <name evidence="2" type="ORF">VQ02_27610</name>
</gene>
<dbReference type="PATRIC" id="fig|298794.3.peg.3385"/>
<reference evidence="2 3" key="1">
    <citation type="submission" date="2015-03" db="EMBL/GenBank/DDBJ databases">
        <title>Genome sequencing of Methylobacterium variabile DSM 16961.</title>
        <authorList>
            <person name="Chaudhry V."/>
            <person name="Patil P.B."/>
        </authorList>
    </citation>
    <scope>NUCLEOTIDE SEQUENCE [LARGE SCALE GENOMIC DNA]</scope>
    <source>
        <strain evidence="2 3">DSM 16961</strain>
    </source>
</reference>
<dbReference type="AlphaFoldDB" id="A0A0J6SAI0"/>
<comment type="caution">
    <text evidence="2">The sequence shown here is derived from an EMBL/GenBank/DDBJ whole genome shotgun (WGS) entry which is preliminary data.</text>
</comment>
<accession>A0A0J6SAI0</accession>
<dbReference type="EMBL" id="LABY01000218">
    <property type="protein sequence ID" value="KMO30727.1"/>
    <property type="molecule type" value="Genomic_DNA"/>
</dbReference>
<name>A0A0J6SAI0_9HYPH</name>
<feature type="region of interest" description="Disordered" evidence="1">
    <location>
        <begin position="1"/>
        <end position="22"/>
    </location>
</feature>
<dbReference type="OrthoDB" id="8005230at2"/>
<protein>
    <submittedName>
        <fullName evidence="2">Uncharacterized protein</fullName>
    </submittedName>
</protein>
<evidence type="ECO:0000313" key="2">
    <source>
        <dbReference type="EMBL" id="KMO30727.1"/>
    </source>
</evidence>
<evidence type="ECO:0000256" key="1">
    <source>
        <dbReference type="SAM" id="MobiDB-lite"/>
    </source>
</evidence>
<evidence type="ECO:0000313" key="3">
    <source>
        <dbReference type="Proteomes" id="UP000035955"/>
    </source>
</evidence>
<sequence>MANAIAFPTRQPRAAGPTGAALPPLHPATAWAGLLPETRDTLGTTLVDLVFQDFLSGAAYAPEDRVLTDDDQRSAAIERAERLLNRIYDDVAAALPALFGPAGENPAWVEDYGAGRLSISSEGVLS</sequence>
<organism evidence="2 3">
    <name type="scientific">Methylobacterium variabile</name>
    <dbReference type="NCBI Taxonomy" id="298794"/>
    <lineage>
        <taxon>Bacteria</taxon>
        <taxon>Pseudomonadati</taxon>
        <taxon>Pseudomonadota</taxon>
        <taxon>Alphaproteobacteria</taxon>
        <taxon>Hyphomicrobiales</taxon>
        <taxon>Methylobacteriaceae</taxon>
        <taxon>Methylobacterium</taxon>
    </lineage>
</organism>
<dbReference type="Proteomes" id="UP000035955">
    <property type="component" value="Unassembled WGS sequence"/>
</dbReference>